<proteinExistence type="inferred from homology"/>
<keyword evidence="7 13" id="KW-0808">Transferase</keyword>
<dbReference type="InterPro" id="IPR003758">
    <property type="entry name" value="LpxK"/>
</dbReference>
<comment type="similarity">
    <text evidence="13">Belongs to the LpxK family.</text>
</comment>
<dbReference type="OrthoDB" id="9766423at2"/>
<dbReference type="Proteomes" id="UP000298551">
    <property type="component" value="Chromosome"/>
</dbReference>
<dbReference type="RefSeq" id="WP_136913566.1">
    <property type="nucleotide sequence ID" value="NZ_CP039371.1"/>
</dbReference>
<dbReference type="PANTHER" id="PTHR42724">
    <property type="entry name" value="TETRAACYLDISACCHARIDE 4'-KINASE"/>
    <property type="match status" value="1"/>
</dbReference>
<dbReference type="HAMAP" id="MF_00409">
    <property type="entry name" value="LpxK"/>
    <property type="match status" value="1"/>
</dbReference>
<name>A0A4D6X5T6_PSEPU</name>
<evidence type="ECO:0000313" key="15">
    <source>
        <dbReference type="Proteomes" id="UP000298551"/>
    </source>
</evidence>
<dbReference type="AlphaFoldDB" id="A0A4D6X5T6"/>
<evidence type="ECO:0000256" key="7">
    <source>
        <dbReference type="ARBA" id="ARBA00022679"/>
    </source>
</evidence>
<evidence type="ECO:0000256" key="4">
    <source>
        <dbReference type="ARBA" id="ARBA00016436"/>
    </source>
</evidence>
<evidence type="ECO:0000256" key="1">
    <source>
        <dbReference type="ARBA" id="ARBA00002274"/>
    </source>
</evidence>
<dbReference type="GO" id="GO:0005524">
    <property type="term" value="F:ATP binding"/>
    <property type="evidence" value="ECO:0007669"/>
    <property type="project" value="UniProtKB-UniRule"/>
</dbReference>
<protein>
    <recommendedName>
        <fullName evidence="4 13">Tetraacyldisaccharide 4'-kinase</fullName>
        <ecNumber evidence="3 13">2.7.1.130</ecNumber>
    </recommendedName>
    <alternativeName>
        <fullName evidence="12 13">Lipid A 4'-kinase</fullName>
    </alternativeName>
</protein>
<evidence type="ECO:0000256" key="5">
    <source>
        <dbReference type="ARBA" id="ARBA00022516"/>
    </source>
</evidence>
<keyword evidence="6 13" id="KW-0441">Lipid A biosynthesis</keyword>
<keyword evidence="11 13" id="KW-0443">Lipid metabolism</keyword>
<keyword evidence="10 13" id="KW-0067">ATP-binding</keyword>
<evidence type="ECO:0000256" key="12">
    <source>
        <dbReference type="ARBA" id="ARBA00029757"/>
    </source>
</evidence>
<sequence>MAFADRLLAAWYAGHPALAVLRPLEALYRRVVMRKRARFLSGESASYRAPVPVVVVGNITVGGTGKTPMILWLIEHCRQQGIKVGVVSRGYGARPPQLPWRVRPEHSAEQAGDEPLLIVQRTGVPLMIDPDRSRAVQALLASEPLDLILCDDGMQHYRLARDLELVLIDAARGLGNGRCLPAGPLREPAERLQDADAVLFNGASEDRADGFGFRLQPSALVNLRSGERRGLDLFPGGQRLHAVAGIGNPQRFFNTLLALNWQPVPHPFADHAQFSAQSLAFSPSLPLVMTEKDAVKCRAFAADDWWYLAVEAQPTPAFAAWFDDQLQRLLRDRQPQRPQP</sequence>
<evidence type="ECO:0000256" key="11">
    <source>
        <dbReference type="ARBA" id="ARBA00023098"/>
    </source>
</evidence>
<dbReference type="EMBL" id="CP039371">
    <property type="protein sequence ID" value="QCI11389.1"/>
    <property type="molecule type" value="Genomic_DNA"/>
</dbReference>
<dbReference type="GO" id="GO:0009029">
    <property type="term" value="F:lipid-A 4'-kinase activity"/>
    <property type="evidence" value="ECO:0007669"/>
    <property type="project" value="UniProtKB-UniRule"/>
</dbReference>
<feature type="binding site" evidence="13">
    <location>
        <begin position="60"/>
        <end position="67"/>
    </location>
    <ligand>
        <name>ATP</name>
        <dbReference type="ChEBI" id="CHEBI:30616"/>
    </ligand>
</feature>
<dbReference type="NCBIfam" id="TIGR00682">
    <property type="entry name" value="lpxK"/>
    <property type="match status" value="1"/>
</dbReference>
<evidence type="ECO:0000256" key="10">
    <source>
        <dbReference type="ARBA" id="ARBA00022840"/>
    </source>
</evidence>
<dbReference type="InterPro" id="IPR027417">
    <property type="entry name" value="P-loop_NTPase"/>
</dbReference>
<comment type="function">
    <text evidence="1 13">Transfers the gamma-phosphate of ATP to the 4'-position of a tetraacyldisaccharide 1-phosphate intermediate (termed DS-1-P) to form tetraacyldisaccharide 1,4'-bis-phosphate (lipid IVA).</text>
</comment>
<dbReference type="GO" id="GO:0005886">
    <property type="term" value="C:plasma membrane"/>
    <property type="evidence" value="ECO:0007669"/>
    <property type="project" value="TreeGrafter"/>
</dbReference>
<keyword evidence="8 13" id="KW-0547">Nucleotide-binding</keyword>
<dbReference type="EC" id="2.7.1.130" evidence="3 13"/>
<evidence type="ECO:0000256" key="6">
    <source>
        <dbReference type="ARBA" id="ARBA00022556"/>
    </source>
</evidence>
<dbReference type="GO" id="GO:0009244">
    <property type="term" value="P:lipopolysaccharide core region biosynthetic process"/>
    <property type="evidence" value="ECO:0007669"/>
    <property type="project" value="TreeGrafter"/>
</dbReference>
<evidence type="ECO:0000256" key="3">
    <source>
        <dbReference type="ARBA" id="ARBA00012071"/>
    </source>
</evidence>
<gene>
    <name evidence="13" type="primary">lpxK</name>
    <name evidence="14" type="ORF">E6B08_08245</name>
</gene>
<keyword evidence="9 13" id="KW-0418">Kinase</keyword>
<comment type="catalytic activity">
    <reaction evidence="13">
        <text>a lipid A disaccharide + ATP = a lipid IVA + ADP + H(+)</text>
        <dbReference type="Rhea" id="RHEA:67840"/>
        <dbReference type="ChEBI" id="CHEBI:15378"/>
        <dbReference type="ChEBI" id="CHEBI:30616"/>
        <dbReference type="ChEBI" id="CHEBI:176343"/>
        <dbReference type="ChEBI" id="CHEBI:176425"/>
        <dbReference type="ChEBI" id="CHEBI:456216"/>
        <dbReference type="EC" id="2.7.1.130"/>
    </reaction>
</comment>
<evidence type="ECO:0000256" key="8">
    <source>
        <dbReference type="ARBA" id="ARBA00022741"/>
    </source>
</evidence>
<organism evidence="14 15">
    <name type="scientific">Pseudomonas putida</name>
    <name type="common">Arthrobacter siderocapsulatus</name>
    <dbReference type="NCBI Taxonomy" id="303"/>
    <lineage>
        <taxon>Bacteria</taxon>
        <taxon>Pseudomonadati</taxon>
        <taxon>Pseudomonadota</taxon>
        <taxon>Gammaproteobacteria</taxon>
        <taxon>Pseudomonadales</taxon>
        <taxon>Pseudomonadaceae</taxon>
        <taxon>Pseudomonas</taxon>
    </lineage>
</organism>
<dbReference type="UniPathway" id="UPA00359">
    <property type="reaction ID" value="UER00482"/>
</dbReference>
<dbReference type="SUPFAM" id="SSF52540">
    <property type="entry name" value="P-loop containing nucleoside triphosphate hydrolases"/>
    <property type="match status" value="1"/>
</dbReference>
<dbReference type="PANTHER" id="PTHR42724:SF1">
    <property type="entry name" value="TETRAACYLDISACCHARIDE 4'-KINASE, MITOCHONDRIAL-RELATED"/>
    <property type="match status" value="1"/>
</dbReference>
<dbReference type="Pfam" id="PF02606">
    <property type="entry name" value="LpxK"/>
    <property type="match status" value="1"/>
</dbReference>
<accession>A0A4D6X5T6</accession>
<evidence type="ECO:0000256" key="13">
    <source>
        <dbReference type="HAMAP-Rule" id="MF_00409"/>
    </source>
</evidence>
<evidence type="ECO:0000256" key="2">
    <source>
        <dbReference type="ARBA" id="ARBA00004870"/>
    </source>
</evidence>
<keyword evidence="5 13" id="KW-0444">Lipid biosynthesis</keyword>
<dbReference type="GO" id="GO:0009245">
    <property type="term" value="P:lipid A biosynthetic process"/>
    <property type="evidence" value="ECO:0007669"/>
    <property type="project" value="UniProtKB-UniRule"/>
</dbReference>
<evidence type="ECO:0000256" key="9">
    <source>
        <dbReference type="ARBA" id="ARBA00022777"/>
    </source>
</evidence>
<evidence type="ECO:0000313" key="14">
    <source>
        <dbReference type="EMBL" id="QCI11389.1"/>
    </source>
</evidence>
<reference evidence="15" key="1">
    <citation type="submission" date="2019-04" db="EMBL/GenBank/DDBJ databases">
        <title>Genome sequence of Pseudomonas putida 1290, an auxin catabolizing strain.</title>
        <authorList>
            <person name="Laird T.S."/>
            <person name="Leveau J.H.J."/>
        </authorList>
    </citation>
    <scope>NUCLEOTIDE SEQUENCE [LARGE SCALE GENOMIC DNA]</scope>
    <source>
        <strain evidence="15">1290</strain>
    </source>
</reference>
<comment type="pathway">
    <text evidence="2 13">Glycolipid biosynthesis; lipid IV(A) biosynthesis; lipid IV(A) from (3R)-3-hydroxytetradecanoyl-[acyl-carrier-protein] and UDP-N-acetyl-alpha-D-glucosamine: step 6/6.</text>
</comment>